<accession>A0ACA9PLC7</accession>
<feature type="non-terminal residue" evidence="1">
    <location>
        <position position="171"/>
    </location>
</feature>
<keyword evidence="2" id="KW-1185">Reference proteome</keyword>
<organism evidence="1 2">
    <name type="scientific">Racocetra persica</name>
    <dbReference type="NCBI Taxonomy" id="160502"/>
    <lineage>
        <taxon>Eukaryota</taxon>
        <taxon>Fungi</taxon>
        <taxon>Fungi incertae sedis</taxon>
        <taxon>Mucoromycota</taxon>
        <taxon>Glomeromycotina</taxon>
        <taxon>Glomeromycetes</taxon>
        <taxon>Diversisporales</taxon>
        <taxon>Gigasporaceae</taxon>
        <taxon>Racocetra</taxon>
    </lineage>
</organism>
<evidence type="ECO:0000313" key="2">
    <source>
        <dbReference type="Proteomes" id="UP000789920"/>
    </source>
</evidence>
<proteinExistence type="predicted"/>
<dbReference type="Proteomes" id="UP000789920">
    <property type="component" value="Unassembled WGS sequence"/>
</dbReference>
<feature type="non-terminal residue" evidence="1">
    <location>
        <position position="1"/>
    </location>
</feature>
<evidence type="ECO:0000313" key="1">
    <source>
        <dbReference type="EMBL" id="CAG8715727.1"/>
    </source>
</evidence>
<dbReference type="EMBL" id="CAJVQC010021950">
    <property type="protein sequence ID" value="CAG8715727.1"/>
    <property type="molecule type" value="Genomic_DNA"/>
</dbReference>
<sequence>ESDDNISQLINYSNESNKDNLEFMHIDNNNFLNIKLEIIAKNQSEDSNYKYLTELFDSFYKTEKSEEETDEPKMMDILIPGKKEDKEKFKKYEVKIYTQGSTTNFLYVTTIRVLLQNCKPRLNDHNNDQIEVEIKNINFEDITTIFDNEKIVIDYDYNDEVEITANSKKVK</sequence>
<protein>
    <submittedName>
        <fullName evidence="1">27016_t:CDS:1</fullName>
    </submittedName>
</protein>
<reference evidence="1" key="1">
    <citation type="submission" date="2021-06" db="EMBL/GenBank/DDBJ databases">
        <authorList>
            <person name="Kallberg Y."/>
            <person name="Tangrot J."/>
            <person name="Rosling A."/>
        </authorList>
    </citation>
    <scope>NUCLEOTIDE SEQUENCE</scope>
    <source>
        <strain evidence="1">MA461A</strain>
    </source>
</reference>
<comment type="caution">
    <text evidence="1">The sequence shown here is derived from an EMBL/GenBank/DDBJ whole genome shotgun (WGS) entry which is preliminary data.</text>
</comment>
<gene>
    <name evidence="1" type="ORF">RPERSI_LOCUS10878</name>
</gene>
<name>A0ACA9PLC7_9GLOM</name>